<feature type="domain" description="VWFA" evidence="15">
    <location>
        <begin position="37"/>
        <end position="212"/>
    </location>
</feature>
<evidence type="ECO:0000256" key="14">
    <source>
        <dbReference type="SAM" id="SignalP"/>
    </source>
</evidence>
<dbReference type="Ensembl" id="ENSTNIT00000021234.1">
    <property type="protein sequence ID" value="ENSTNIP00000021001.1"/>
    <property type="gene ID" value="ENSTNIG00000017842.1"/>
</dbReference>
<dbReference type="InterPro" id="IPR003961">
    <property type="entry name" value="FN3_dom"/>
</dbReference>
<dbReference type="FunFam" id="3.40.50.410:FF:000021">
    <property type="entry name" value="Collagen, type VI, alpha 3"/>
    <property type="match status" value="1"/>
</dbReference>
<feature type="region of interest" description="Disordered" evidence="13">
    <location>
        <begin position="2968"/>
        <end position="2997"/>
    </location>
</feature>
<dbReference type="PROSITE" id="PS50279">
    <property type="entry name" value="BPTI_KUNITZ_2"/>
    <property type="match status" value="1"/>
</dbReference>
<dbReference type="Pfam" id="PF00041">
    <property type="entry name" value="fn3"/>
    <property type="match status" value="1"/>
</dbReference>
<feature type="chain" id="PRO_5003583381" evidence="14">
    <location>
        <begin position="27"/>
        <end position="3073"/>
    </location>
</feature>
<feature type="domain" description="VWFA" evidence="15">
    <location>
        <begin position="1235"/>
        <end position="1407"/>
    </location>
</feature>
<dbReference type="FunFam" id="3.40.50.410:FF:000004">
    <property type="entry name" value="collagen alpha-6(VI) chain"/>
    <property type="match status" value="1"/>
</dbReference>
<keyword evidence="6" id="KW-0130">Cell adhesion</keyword>
<feature type="region of interest" description="Disordered" evidence="13">
    <location>
        <begin position="2134"/>
        <end position="2347"/>
    </location>
</feature>
<evidence type="ECO:0000256" key="9">
    <source>
        <dbReference type="ARBA" id="ARBA00023180"/>
    </source>
</evidence>
<keyword evidence="9" id="KW-0325">Glycoprotein</keyword>
<feature type="domain" description="VWFA" evidence="15">
    <location>
        <begin position="2597"/>
        <end position="2799"/>
    </location>
</feature>
<evidence type="ECO:0000259" key="15">
    <source>
        <dbReference type="PROSITE" id="PS50234"/>
    </source>
</evidence>
<reference evidence="19" key="1">
    <citation type="journal article" date="2004" name="Nature">
        <title>Genome duplication in the teleost fish Tetraodon nigroviridis reveals the early vertebrate proto-karyotype.</title>
        <authorList>
            <person name="Jaillon O."/>
            <person name="Aury J.-M."/>
            <person name="Brunet F."/>
            <person name="Petit J.-L."/>
            <person name="Stange-Thomann N."/>
            <person name="Mauceli E."/>
            <person name="Bouneau L."/>
            <person name="Fischer C."/>
            <person name="Ozouf-Costaz C."/>
            <person name="Bernot A."/>
            <person name="Nicaud S."/>
            <person name="Jaffe D."/>
            <person name="Fisher S."/>
            <person name="Lutfalla G."/>
            <person name="Dossat C."/>
            <person name="Segurens B."/>
            <person name="Dasilva C."/>
            <person name="Salanoubat M."/>
            <person name="Levy M."/>
            <person name="Boudet N."/>
            <person name="Castellano S."/>
            <person name="Anthouard V."/>
            <person name="Jubin C."/>
            <person name="Castelli V."/>
            <person name="Katinka M."/>
            <person name="Vacherie B."/>
            <person name="Biemont C."/>
            <person name="Skalli Z."/>
            <person name="Cattolico L."/>
            <person name="Poulain J."/>
            <person name="De Berardinis V."/>
            <person name="Cruaud C."/>
            <person name="Duprat S."/>
            <person name="Brottier P."/>
            <person name="Coutanceau J.-P."/>
            <person name="Gouzy J."/>
            <person name="Parra G."/>
            <person name="Lardier G."/>
            <person name="Chapple C."/>
            <person name="McKernan K.J."/>
            <person name="McEwan P."/>
            <person name="Bosak S."/>
            <person name="Kellis M."/>
            <person name="Volff J.-N."/>
            <person name="Guigo R."/>
            <person name="Zody M.C."/>
            <person name="Mesirov J."/>
            <person name="Lindblad-Toh K."/>
            <person name="Birren B."/>
            <person name="Nusbaum C."/>
            <person name="Kahn D."/>
            <person name="Robinson-Rechavi M."/>
            <person name="Laudet V."/>
            <person name="Schachter V."/>
            <person name="Quetier F."/>
            <person name="Saurin W."/>
            <person name="Scarpelli C."/>
            <person name="Wincker P."/>
            <person name="Lander E.S."/>
            <person name="Weissenbach J."/>
            <person name="Roest Crollius H."/>
        </authorList>
    </citation>
    <scope>NUCLEOTIDE SEQUENCE [LARGE SCALE GENOMIC DNA]</scope>
</reference>
<dbReference type="FunFam" id="3.40.50.410:FF:000016">
    <property type="entry name" value="Collagen type VI alpha 3 chain"/>
    <property type="match status" value="1"/>
</dbReference>
<reference evidence="18" key="3">
    <citation type="submission" date="2025-09" db="UniProtKB">
        <authorList>
            <consortium name="Ensembl"/>
        </authorList>
    </citation>
    <scope>IDENTIFICATION</scope>
</reference>
<protein>
    <submittedName>
        <fullName evidence="18">Collagen type VI alpha 3 chain</fullName>
    </submittedName>
</protein>
<dbReference type="PROSITE" id="PS50853">
    <property type="entry name" value="FN3"/>
    <property type="match status" value="1"/>
</dbReference>
<feature type="domain" description="VWFA" evidence="15">
    <location>
        <begin position="443"/>
        <end position="622"/>
    </location>
</feature>
<feature type="domain" description="VWFA" evidence="15">
    <location>
        <begin position="834"/>
        <end position="1006"/>
    </location>
</feature>
<dbReference type="CDD" id="cd22629">
    <property type="entry name" value="Kunitz_collagen_alpha3_VI"/>
    <property type="match status" value="1"/>
</dbReference>
<feature type="compositionally biased region" description="Low complexity" evidence="13">
    <location>
        <begin position="2257"/>
        <end position="2267"/>
    </location>
</feature>
<dbReference type="PANTHER" id="PTHR24020:SF84">
    <property type="entry name" value="VWFA DOMAIN-CONTAINING PROTEIN"/>
    <property type="match status" value="1"/>
</dbReference>
<dbReference type="GO" id="GO:0004867">
    <property type="term" value="F:serine-type endopeptidase inhibitor activity"/>
    <property type="evidence" value="ECO:0007669"/>
    <property type="project" value="InterPro"/>
</dbReference>
<dbReference type="InParanoid" id="H3DKF5"/>
<dbReference type="PRINTS" id="PR00453">
    <property type="entry name" value="VWFADOMAIN"/>
</dbReference>
<evidence type="ECO:0000256" key="11">
    <source>
        <dbReference type="ARBA" id="ARBA00043858"/>
    </source>
</evidence>
<feature type="domain" description="Fibronectin type-III" evidence="17">
    <location>
        <begin position="2881"/>
        <end position="2973"/>
    </location>
</feature>
<feature type="domain" description="VWFA" evidence="15">
    <location>
        <begin position="2379"/>
        <end position="2560"/>
    </location>
</feature>
<keyword evidence="2" id="KW-0964">Secreted</keyword>
<dbReference type="PANTHER" id="PTHR24020">
    <property type="entry name" value="COLLAGEN ALPHA"/>
    <property type="match status" value="1"/>
</dbReference>
<dbReference type="HOGENOM" id="CLU_000182_1_0_1"/>
<feature type="domain" description="VWFA" evidence="15">
    <location>
        <begin position="242"/>
        <end position="415"/>
    </location>
</feature>
<dbReference type="SUPFAM" id="SSF49265">
    <property type="entry name" value="Fibronectin type III"/>
    <property type="match status" value="1"/>
</dbReference>
<organism evidence="18 19">
    <name type="scientific">Tetraodon nigroviridis</name>
    <name type="common">Spotted green pufferfish</name>
    <name type="synonym">Chelonodon nigroviridis</name>
    <dbReference type="NCBI Taxonomy" id="99883"/>
    <lineage>
        <taxon>Eukaryota</taxon>
        <taxon>Metazoa</taxon>
        <taxon>Chordata</taxon>
        <taxon>Craniata</taxon>
        <taxon>Vertebrata</taxon>
        <taxon>Euteleostomi</taxon>
        <taxon>Actinopterygii</taxon>
        <taxon>Neopterygii</taxon>
        <taxon>Teleostei</taxon>
        <taxon>Neoteleostei</taxon>
        <taxon>Acanthomorphata</taxon>
        <taxon>Eupercaria</taxon>
        <taxon>Tetraodontiformes</taxon>
        <taxon>Tetradontoidea</taxon>
        <taxon>Tetraodontidae</taxon>
        <taxon>Tetraodon</taxon>
    </lineage>
</organism>
<dbReference type="InterPro" id="IPR036465">
    <property type="entry name" value="vWFA_dom_sf"/>
</dbReference>
<evidence type="ECO:0000256" key="10">
    <source>
        <dbReference type="ARBA" id="ARBA00023278"/>
    </source>
</evidence>
<feature type="domain" description="VWFA" evidence="15">
    <location>
        <begin position="1031"/>
        <end position="1203"/>
    </location>
</feature>
<evidence type="ECO:0000256" key="1">
    <source>
        <dbReference type="ARBA" id="ARBA00004498"/>
    </source>
</evidence>
<dbReference type="InterPro" id="IPR002223">
    <property type="entry name" value="Kunitz_BPTI"/>
</dbReference>
<dbReference type="InterPro" id="IPR020901">
    <property type="entry name" value="Prtase_inh_Kunz-CS"/>
</dbReference>
<comment type="subcellular location">
    <subcellularLocation>
        <location evidence="1">Secreted</location>
        <location evidence="1">Extracellular space</location>
        <location evidence="1">Extracellular matrix</location>
    </subcellularLocation>
</comment>
<dbReference type="GeneTree" id="ENSGT00940000156462"/>
<evidence type="ECO:0000256" key="8">
    <source>
        <dbReference type="ARBA" id="ARBA00023157"/>
    </source>
</evidence>
<dbReference type="InterPro" id="IPR013783">
    <property type="entry name" value="Ig-like_fold"/>
</dbReference>
<dbReference type="SMART" id="SM00131">
    <property type="entry name" value="KU"/>
    <property type="match status" value="1"/>
</dbReference>
<evidence type="ECO:0000256" key="13">
    <source>
        <dbReference type="SAM" id="MobiDB-lite"/>
    </source>
</evidence>
<dbReference type="Gene3D" id="4.10.410.10">
    <property type="entry name" value="Pancreatic trypsin inhibitor Kunitz domain"/>
    <property type="match status" value="1"/>
</dbReference>
<dbReference type="Gene3D" id="3.40.50.410">
    <property type="entry name" value="von Willebrand factor, type A domain"/>
    <property type="match status" value="12"/>
</dbReference>
<dbReference type="InterPro" id="IPR036116">
    <property type="entry name" value="FN3_sf"/>
</dbReference>
<comment type="function">
    <text evidence="11">Collagen VI acts as a cell-binding protein.</text>
</comment>
<feature type="domain" description="VWFA" evidence="15">
    <location>
        <begin position="1840"/>
        <end position="1979"/>
    </location>
</feature>
<dbReference type="SUPFAM" id="SSF53300">
    <property type="entry name" value="vWA-like"/>
    <property type="match status" value="12"/>
</dbReference>
<evidence type="ECO:0000256" key="5">
    <source>
        <dbReference type="ARBA" id="ARBA00022737"/>
    </source>
</evidence>
<dbReference type="FunFam" id="3.40.50.410:FF:000003">
    <property type="entry name" value="Collagen type VI alpha 3 chain"/>
    <property type="match status" value="8"/>
</dbReference>
<proteinExistence type="inferred from homology"/>
<keyword evidence="19" id="KW-1185">Reference proteome</keyword>
<evidence type="ECO:0000259" key="16">
    <source>
        <dbReference type="PROSITE" id="PS50279"/>
    </source>
</evidence>
<accession>H3DKF5</accession>
<dbReference type="Proteomes" id="UP000007303">
    <property type="component" value="Unassembled WGS sequence"/>
</dbReference>
<feature type="compositionally biased region" description="Gly residues" evidence="13">
    <location>
        <begin position="2199"/>
        <end position="2208"/>
    </location>
</feature>
<evidence type="ECO:0000256" key="6">
    <source>
        <dbReference type="ARBA" id="ARBA00022889"/>
    </source>
</evidence>
<evidence type="ECO:0000256" key="7">
    <source>
        <dbReference type="ARBA" id="ARBA00023119"/>
    </source>
</evidence>
<dbReference type="GO" id="GO:0005589">
    <property type="term" value="C:collagen type VI trimer"/>
    <property type="evidence" value="ECO:0007669"/>
    <property type="project" value="UniProtKB-ARBA"/>
</dbReference>
<reference evidence="18" key="2">
    <citation type="submission" date="2025-08" db="UniProtKB">
        <authorList>
            <consortium name="Ensembl"/>
        </authorList>
    </citation>
    <scope>IDENTIFICATION</scope>
</reference>
<dbReference type="InterPro" id="IPR050525">
    <property type="entry name" value="ECM_Assembly_Org"/>
</dbReference>
<dbReference type="InterPro" id="IPR002035">
    <property type="entry name" value="VWF_A"/>
</dbReference>
<dbReference type="CDD" id="cd01450">
    <property type="entry name" value="vWFA_subfamily_ECM"/>
    <property type="match status" value="2"/>
</dbReference>
<evidence type="ECO:0000256" key="4">
    <source>
        <dbReference type="ARBA" id="ARBA00022729"/>
    </source>
</evidence>
<evidence type="ECO:0000256" key="3">
    <source>
        <dbReference type="ARBA" id="ARBA00022530"/>
    </source>
</evidence>
<dbReference type="Pfam" id="PF00092">
    <property type="entry name" value="VWA"/>
    <property type="match status" value="12"/>
</dbReference>
<dbReference type="SMART" id="SM00060">
    <property type="entry name" value="FN3"/>
    <property type="match status" value="1"/>
</dbReference>
<keyword evidence="10" id="KW-0379">Hydroxylation</keyword>
<feature type="compositionally biased region" description="Low complexity" evidence="13">
    <location>
        <begin position="2155"/>
        <end position="2166"/>
    </location>
</feature>
<keyword evidence="5" id="KW-0677">Repeat</keyword>
<evidence type="ECO:0000256" key="12">
    <source>
        <dbReference type="ARBA" id="ARBA00044000"/>
    </source>
</evidence>
<feature type="domain" description="BPTI/Kunitz inhibitor" evidence="16">
    <location>
        <begin position="3008"/>
        <end position="3058"/>
    </location>
</feature>
<keyword evidence="7" id="KW-0176">Collagen</keyword>
<dbReference type="InterPro" id="IPR008160">
    <property type="entry name" value="Collagen"/>
</dbReference>
<comment type="similarity">
    <text evidence="12">Belongs to the type VI collagen family.</text>
</comment>
<feature type="domain" description="VWFA" evidence="15">
    <location>
        <begin position="1433"/>
        <end position="1605"/>
    </location>
</feature>
<dbReference type="Pfam" id="PF00014">
    <property type="entry name" value="Kunitz_BPTI"/>
    <property type="match status" value="1"/>
</dbReference>
<sequence>KMGHQLLPLCALLGILVSGFIYNLEAQEDCAQGLAADIYILVDSSWSIGEENFKHVRQFLFSLTQALHHAGGDGFKFALVQYNNKAHTEFQLNSYATMAGVLAHIKSIPYRGGGTRTGLGLDYLTRVHLNTGSGSRAVEGAVQVVVVLTDGRSQDDVAMPAQVLRLAGVELFAVGVQDAVDSELREMASQPYDTHVFSVDSFLALRDIIQDLVVHNKSLHEKAELSGDSKQIQSIKAPDSADLVLLIDGSQNVGETNFPFVRDLVLKIVEALDVRSNAVRVALALYTSDLQTKFYLNSYDSKAAVLDAVKGLTYPGGDESNLGAALEDVAMNLLNERAGGRAEDGVPQMLVVITAGSSDDDTAAGDRALKGASVVTFGLGIGDTAAADLEAVATDKSFILSAPDFRTAAGIVDQLLPYVLDVIRHNIIIQTEFREVPTVAKKDIIFLIDSTMGSQSINSMREFIKKVAYTLPIGPDEVQIGVALFSNVPRVEFELNSHSTRESLADALGRIKPRSGPIINTGAALNFVRTNMFQAGKGSRIEARVPQFLVVLTNKKSNDSVTQPALELLRKGILTIAVGSRAAGEEDLQSIAFAPTAAYVLRDLRVLSRPAAQQPNEIINVLTTMTGTVQTHRVVRDIVFLVDGSDYVGSSNFAYVRDFLINVVNQMDVHPDRVQFGLMQFSERPQIEFYLNTFDNRQDIVTRISQLRLTGGSVLNTAAAMQYALQNMFTSSAGSRKQKNIPQLLVLVTGGPAQDNIKAMANNLAEAGIVTFTVSSGQADVETLKSVAFNPEIAYHDSRFSNIPAKAEEIMPMLIRVVGSIEAAGHTFDTSKKDIVFLLDGSDGTRNGFPAMRDFVERVVEKLSVGPNKDRVSVVQYSRDAAVHFYLNTYTTKREILDALRGLRHKGGRALNTGEALQYLRNNVFTASAGSRRTEGVPQVLILLTGGRSSDSVDSPASDLKQLGVLIFAIGSRGSDNREIQRISHSPTSALVVPEFTDLPSVQQQLLSSVRDVVDVGPEAPTPAVDTSKKDIVFLLDGSDGTRNGFPAMRDFVERVVEKLSVGPNKDRVSVVQYSRDAEVHFNLNTYSTREDIIDSVRGLRHRGGAPVRTGAALQYVRDNVFTNSSGSRRLQGVPQMLILLNGGRSYDSVDTPASSLKQQGVFVIGIGTRNSDRTELQKISFEPSYTLAVTEFTDLPSIQEQLSSVMSTVLLKDTAMPPTVTEVPTPAVDTSKKDIVFLLDGSDGTRNGFPAMRDFVERVVEKLSVGPNKDRVSVVQYSRDAEVHFNLNTYSTREDIIDSVRGLRHRGGAPVRTGAALQYVRDNVFTNSSGSRRLQGVPQMLILLNGGRSYDSVDTPASSLKQQGVFVIGIGTRNSDRTELQKISFEPSYTLAVTEFTDLPSIQEQLSSVMSTVLLKDTAMPPTVTVDTSKKDIVFLLDGSDGTRNGFPAMRDFVERVVEKLSVGPNKDRVSVVQYSRDAEVHFNLNTYSTREDIIDSVRGLRHRGGAPVRTGAALQYVRDNVFTNSSGSRRLQGVPQMLILLNGGRSYDSVDTPASSLKQQGVFVIGIGTRNSDRTELQKISFEPSYTLAVTEFTDLPSIQEQLSSNSFTKPEAPTPAVRDVVDVGPEAPTPAVERQPRGKDVVFLLDGSDGTRSGFPAMRDFVQRVVETLRVDDKKDRVSVVQYSRDAAVHFYLNTYTTKREILDALRGLRHKGGRALNTGEALQYLRNNVFTASAGSRRTERVPQLLILLTGGRSSDSVDSPASDLKQLGVLIFAIGSRGSDNREIQRISHSPTSALVVPEFTDLPSVQQQLLSSVRDVVDVGPEAPTPAVDTSKKDIVFLLDGSDGTRNGFPAMRDFVERVVEKLTEMQRCISTSTHTPRERISLIRPTSALVVPEFTDLPSVQQQLLSSVRDVVDVGPEAPTPAEFFHYSHKIIAKCVQSKVIVHLTDGLDAPFVEMKNRVEELQQSGVSSFILVGLERVPKFEEALQLEFGRGFRYTRPLRLNVMDLDYELLEELDNIAERQCCRVPCKCIGSRGDRGSVGITGTKGNPGLEGSQGHPGDEGTSGERGLPGVNGTQGFQGCPGQRGVKGGRGYSGETGEYGDIGLDGINGEEVSSFYITTHAREHSLKNREVLRKRTVSGKGKGGVSGPPGDRGNPGRRNLFLLLHHQGPDGRRGSPGLPGNPGNPGVAGSAGEPGSGGARGAPGPIGTPGNKGEDGNPGPRGPGGNPGAAGDKGRRGPLGRKGEPGDPGPKGVVGPLGPRGEPGEDGRDGYGGLGVAGRKGDDGFPGYPGQKGEAGDPGPKGIPGPRGNLGQRGVAGNPGPPGQKGEVGYPGPYGEKGPRGPGVVQCDLVKKIRDNCPCCFGKQECPLYPTELVFALDTAQSTSRQNFINMRDTVLRLIRDITISESNCPRGARVALTLYNDEVTTEIRFADALKKQALVQHIQGLQTLQTRKERRLDNAINFVAHNTFKRVRSGFLMRKVAIFFIGGPTGQVQMLTNAALRLHDAGISTLFLVTREDRALSRALQVNNTALGQVIVLPSPGSAQYESVIQKVMSCHICFDTCSPDQTCDYVPPTAGRDRRSSATDVDIDMAFLVDSSESTYPTAFTEIKRYIAHIVEQLQVSSHPTSSLHHARVAVIQQAPYEFIHNKSSSPIHVDIGLTQHHSSEEIVKFLLDKTPQLEGGRALAAALEATMEHVFEKAPLQRDRKVLVLFVTGSVEKDAAQLMRVATEAKCRGYFLVIFGVGEKLSAADVHVLSHMASEPSDVFFKRLNSLSQFYERRLQTFGQLMPKYISIENAFFMSPEISKNCKWFQSDQPYKNPFTSPQQREDHIFQLQFFYRTQEKHHENHQSVVTKKHEYINLLIQAVKPFFDHPPTDEYQLHIANVTSSSLRLHWSNPEPKLFVYFEVVLTHLRDHALILKTNVSGTELMVNDLDSAQTYHVVVTARTEDGQIVSTLKGTMTTKAAEPRPVHKPSHRGGGSASTKRRSRPAAALSTAVNICQLPKEEGTCAKFVLNWFYDSATGSCTRFWYGGCGGNANRFETHEQCLKTCGKRGALLGFLGFSPF</sequence>
<evidence type="ECO:0000259" key="17">
    <source>
        <dbReference type="PROSITE" id="PS50853"/>
    </source>
</evidence>
<keyword evidence="3" id="KW-0272">Extracellular matrix</keyword>
<dbReference type="PRINTS" id="PR00759">
    <property type="entry name" value="BASICPTASE"/>
</dbReference>
<dbReference type="SUPFAM" id="SSF57362">
    <property type="entry name" value="BPTI-like"/>
    <property type="match status" value="1"/>
</dbReference>
<feature type="domain" description="VWFA" evidence="15">
    <location>
        <begin position="1643"/>
        <end position="1815"/>
    </location>
</feature>
<dbReference type="InterPro" id="IPR036880">
    <property type="entry name" value="Kunitz_BPTI_sf"/>
</dbReference>
<feature type="signal peptide" evidence="14">
    <location>
        <begin position="1"/>
        <end position="26"/>
    </location>
</feature>
<dbReference type="SMART" id="SM00327">
    <property type="entry name" value="VWA"/>
    <property type="match status" value="12"/>
</dbReference>
<feature type="region of interest" description="Disordered" evidence="13">
    <location>
        <begin position="2045"/>
        <end position="2100"/>
    </location>
</feature>
<dbReference type="GO" id="GO:0007155">
    <property type="term" value="P:cell adhesion"/>
    <property type="evidence" value="ECO:0007669"/>
    <property type="project" value="UniProtKB-KW"/>
</dbReference>
<dbReference type="OMA" id="CSPDQMC"/>
<dbReference type="FunFam" id="4.10.410.10:FF:000040">
    <property type="entry name" value="Serine protease inhibitor, putative"/>
    <property type="match status" value="1"/>
</dbReference>
<keyword evidence="8" id="KW-1015">Disulfide bond</keyword>
<evidence type="ECO:0000313" key="19">
    <source>
        <dbReference type="Proteomes" id="UP000007303"/>
    </source>
</evidence>
<dbReference type="PROSITE" id="PS50234">
    <property type="entry name" value="VWFA"/>
    <property type="match status" value="12"/>
</dbReference>
<keyword evidence="4 14" id="KW-0732">Signal</keyword>
<feature type="domain" description="VWFA" evidence="15">
    <location>
        <begin position="637"/>
        <end position="810"/>
    </location>
</feature>
<dbReference type="Pfam" id="PF01391">
    <property type="entry name" value="Collagen"/>
    <property type="match status" value="2"/>
</dbReference>
<evidence type="ECO:0000313" key="18">
    <source>
        <dbReference type="Ensembl" id="ENSTNIP00000021001.1"/>
    </source>
</evidence>
<dbReference type="Gene3D" id="2.60.40.10">
    <property type="entry name" value="Immunoglobulins"/>
    <property type="match status" value="1"/>
</dbReference>
<evidence type="ECO:0000256" key="2">
    <source>
        <dbReference type="ARBA" id="ARBA00022525"/>
    </source>
</evidence>
<name>H3DKF5_TETNG</name>
<dbReference type="CDD" id="cd00063">
    <property type="entry name" value="FN3"/>
    <property type="match status" value="1"/>
</dbReference>
<dbReference type="PROSITE" id="PS00280">
    <property type="entry name" value="BPTI_KUNITZ_1"/>
    <property type="match status" value="1"/>
</dbReference>